<proteinExistence type="predicted"/>
<reference evidence="2" key="1">
    <citation type="journal article" date="2015" name="Nature">
        <title>Complex archaea that bridge the gap between prokaryotes and eukaryotes.</title>
        <authorList>
            <person name="Spang A."/>
            <person name="Saw J.H."/>
            <person name="Jorgensen S.L."/>
            <person name="Zaremba-Niedzwiedzka K."/>
            <person name="Martijn J."/>
            <person name="Lind A.E."/>
            <person name="van Eijk R."/>
            <person name="Schleper C."/>
            <person name="Guy L."/>
            <person name="Ettema T.J."/>
        </authorList>
    </citation>
    <scope>NUCLEOTIDE SEQUENCE</scope>
</reference>
<organism evidence="2">
    <name type="scientific">marine sediment metagenome</name>
    <dbReference type="NCBI Taxonomy" id="412755"/>
    <lineage>
        <taxon>unclassified sequences</taxon>
        <taxon>metagenomes</taxon>
        <taxon>ecological metagenomes</taxon>
    </lineage>
</organism>
<name>A0A0F9AG11_9ZZZZ</name>
<accession>A0A0F9AG11</accession>
<keyword evidence="1" id="KW-0812">Transmembrane</keyword>
<feature type="transmembrane region" description="Helical" evidence="1">
    <location>
        <begin position="12"/>
        <end position="29"/>
    </location>
</feature>
<keyword evidence="1" id="KW-0472">Membrane</keyword>
<sequence length="124" mass="13344">MTGTAGRPGHALVGTMIFLVLGMMLWAAVHQQSSSHLRSETALRVREEQAAPLKSAMAWCLALLTTGDPPGGLGRTYECLMAVDGVEYVAIFNRPSPFNYTIQVRPKVQGQDDLLPTAPETFGG</sequence>
<evidence type="ECO:0000256" key="1">
    <source>
        <dbReference type="SAM" id="Phobius"/>
    </source>
</evidence>
<dbReference type="AlphaFoldDB" id="A0A0F9AG11"/>
<keyword evidence="1" id="KW-1133">Transmembrane helix</keyword>
<evidence type="ECO:0000313" key="2">
    <source>
        <dbReference type="EMBL" id="KKL08474.1"/>
    </source>
</evidence>
<gene>
    <name evidence="2" type="ORF">LCGC14_2575510</name>
</gene>
<comment type="caution">
    <text evidence="2">The sequence shown here is derived from an EMBL/GenBank/DDBJ whole genome shotgun (WGS) entry which is preliminary data.</text>
</comment>
<protein>
    <submittedName>
        <fullName evidence="2">Uncharacterized protein</fullName>
    </submittedName>
</protein>
<dbReference type="EMBL" id="LAZR01042863">
    <property type="protein sequence ID" value="KKL08474.1"/>
    <property type="molecule type" value="Genomic_DNA"/>
</dbReference>